<organism evidence="4 5">
    <name type="scientific">Didymella pomorum</name>
    <dbReference type="NCBI Taxonomy" id="749634"/>
    <lineage>
        <taxon>Eukaryota</taxon>
        <taxon>Fungi</taxon>
        <taxon>Dikarya</taxon>
        <taxon>Ascomycota</taxon>
        <taxon>Pezizomycotina</taxon>
        <taxon>Dothideomycetes</taxon>
        <taxon>Pleosporomycetidae</taxon>
        <taxon>Pleosporales</taxon>
        <taxon>Pleosporineae</taxon>
        <taxon>Didymellaceae</taxon>
        <taxon>Didymella</taxon>
    </lineage>
</organism>
<dbReference type="OrthoDB" id="20734at2759"/>
<dbReference type="GO" id="GO:0003676">
    <property type="term" value="F:nucleic acid binding"/>
    <property type="evidence" value="ECO:0007669"/>
    <property type="project" value="InterPro"/>
</dbReference>
<accession>A0A9W8ZD70</accession>
<dbReference type="PANTHER" id="PTHR28133:SF1">
    <property type="entry name" value="REQUIRED FOR RESPIRATORY GROWTH PROTEIN 7, MITOCHONDRIAL"/>
    <property type="match status" value="1"/>
</dbReference>
<keyword evidence="2" id="KW-0496">Mitochondrion</keyword>
<dbReference type="EMBL" id="JAPEVA010000035">
    <property type="protein sequence ID" value="KAJ4405391.1"/>
    <property type="molecule type" value="Genomic_DNA"/>
</dbReference>
<dbReference type="Proteomes" id="UP001140510">
    <property type="component" value="Unassembled WGS sequence"/>
</dbReference>
<dbReference type="Gene3D" id="3.40.1350.10">
    <property type="match status" value="1"/>
</dbReference>
<dbReference type="InterPro" id="IPR011856">
    <property type="entry name" value="tRNA_endonuc-like_dom_sf"/>
</dbReference>
<comment type="caution">
    <text evidence="4">The sequence shown here is derived from an EMBL/GenBank/DDBJ whole genome shotgun (WGS) entry which is preliminary data.</text>
</comment>
<comment type="subcellular location">
    <subcellularLocation>
        <location evidence="1">Mitochondrion</location>
    </subcellularLocation>
</comment>
<evidence type="ECO:0000313" key="4">
    <source>
        <dbReference type="EMBL" id="KAJ4405391.1"/>
    </source>
</evidence>
<evidence type="ECO:0000313" key="5">
    <source>
        <dbReference type="Proteomes" id="UP001140510"/>
    </source>
</evidence>
<protein>
    <recommendedName>
        <fullName evidence="6">Required for respiratory growth protein 7, mitochondrial</fullName>
    </recommendedName>
</protein>
<gene>
    <name evidence="4" type="ORF">N0V91_005342</name>
</gene>
<keyword evidence="5" id="KW-1185">Reference proteome</keyword>
<proteinExistence type="predicted"/>
<evidence type="ECO:0000256" key="2">
    <source>
        <dbReference type="ARBA" id="ARBA00023128"/>
    </source>
</evidence>
<dbReference type="InterPro" id="IPR018828">
    <property type="entry name" value="RRG7"/>
</dbReference>
<dbReference type="AlphaFoldDB" id="A0A9W8ZD70"/>
<name>A0A9W8ZD70_9PLEO</name>
<dbReference type="Pfam" id="PF10356">
    <property type="entry name" value="RRG7"/>
    <property type="match status" value="2"/>
</dbReference>
<sequence length="378" mass="41756">MRPFLHVPWLRYAALLPWHPRTAPQSLVPRRIATTSAENAAPVDIPKLIVRNGHKGHNSLPTFIEYANRTKLAPSTTFYVGTHYEYTTALSFMRLGFSLLRVGSKNDAGIDLIGHWVLAPLSEPLPVIIQCKARKISVGPNHIRELEGSFRGIPPNWKGKPVLGLLVTTLKATKGTLEAMARSPWPMGFAMMSRHGLIQQFVWNRAASDRGLEGVGVSLRHTPRVLLAKSDLLETEEESPQRKKSTAKFANTGTQKDVQLTWMGSPIFSERDALDQETLEMIRMIEGFENLRPRPSAPSKTRPFTLHEDPSPLGGQVDVTQRPPEATRTRGRPPGAKNKSKLDNPSAPIPAPSPAKTKAMIGRPPSSKSKPKIQKDVG</sequence>
<dbReference type="PANTHER" id="PTHR28133">
    <property type="entry name" value="REQUIRED FOR RESPIRATORY GROWTH PROTEIN 7, MITOCHONDRIAL"/>
    <property type="match status" value="1"/>
</dbReference>
<dbReference type="GO" id="GO:0005739">
    <property type="term" value="C:mitochondrion"/>
    <property type="evidence" value="ECO:0007669"/>
    <property type="project" value="UniProtKB-SubCell"/>
</dbReference>
<evidence type="ECO:0008006" key="6">
    <source>
        <dbReference type="Google" id="ProtNLM"/>
    </source>
</evidence>
<feature type="region of interest" description="Disordered" evidence="3">
    <location>
        <begin position="231"/>
        <end position="252"/>
    </location>
</feature>
<evidence type="ECO:0000256" key="3">
    <source>
        <dbReference type="SAM" id="MobiDB-lite"/>
    </source>
</evidence>
<evidence type="ECO:0000256" key="1">
    <source>
        <dbReference type="ARBA" id="ARBA00004173"/>
    </source>
</evidence>
<feature type="region of interest" description="Disordered" evidence="3">
    <location>
        <begin position="290"/>
        <end position="378"/>
    </location>
</feature>
<reference evidence="4" key="1">
    <citation type="submission" date="2022-10" db="EMBL/GenBank/DDBJ databases">
        <title>Tapping the CABI collections for fungal endophytes: first genome assemblies for Collariella, Neodidymelliopsis, Ascochyta clinopodiicola, Didymella pomorum, Didymosphaeria variabile, Neocosmospora piperis and Neocucurbitaria cava.</title>
        <authorList>
            <person name="Hill R."/>
        </authorList>
    </citation>
    <scope>NUCLEOTIDE SEQUENCE</scope>
    <source>
        <strain evidence="4">IMI 355091</strain>
    </source>
</reference>